<reference evidence="2" key="1">
    <citation type="journal article" date="2022" name="Biotechnol. Bioprocess Eng.">
        <title>Pan-genome Analysis Reveals Comparative Genomic Features of Central Metabolic Pathways in Methylorubrum extorquens.</title>
        <authorList>
            <person name="Lee G.M."/>
            <person name="Scott-Nevros Z.K."/>
            <person name="Lee S.-M."/>
            <person name="Kim D."/>
        </authorList>
    </citation>
    <scope>NUCLEOTIDE SEQUENCE</scope>
    <source>
        <strain evidence="2">ATCC 55366</strain>
    </source>
</reference>
<dbReference type="RefSeq" id="WP_283535229.1">
    <property type="nucleotide sequence ID" value="NZ_CP073633.1"/>
</dbReference>
<evidence type="ECO:0000313" key="2">
    <source>
        <dbReference type="EMBL" id="WHQ68627.1"/>
    </source>
</evidence>
<sequence>MTTSPVRFVATKAVREAVIGHEIEILQRIGIDWREGQSTHIDCPYLSHGGAKDWRATTTPRSSPC</sequence>
<evidence type="ECO:0000256" key="1">
    <source>
        <dbReference type="SAM" id="MobiDB-lite"/>
    </source>
</evidence>
<protein>
    <submittedName>
        <fullName evidence="2">Uncharacterized protein</fullName>
    </submittedName>
</protein>
<accession>A0AAX3WBC2</accession>
<dbReference type="EMBL" id="CP073633">
    <property type="protein sequence ID" value="WHQ68627.1"/>
    <property type="molecule type" value="Genomic_DNA"/>
</dbReference>
<dbReference type="Proteomes" id="UP001223720">
    <property type="component" value="Chromosome"/>
</dbReference>
<evidence type="ECO:0000313" key="3">
    <source>
        <dbReference type="Proteomes" id="UP001223720"/>
    </source>
</evidence>
<feature type="region of interest" description="Disordered" evidence="1">
    <location>
        <begin position="46"/>
        <end position="65"/>
    </location>
</feature>
<dbReference type="AlphaFoldDB" id="A0AAX3WBC2"/>
<name>A0AAX3WBC2_METEX</name>
<proteinExistence type="predicted"/>
<organism evidence="2 3">
    <name type="scientific">Methylorubrum extorquens</name>
    <name type="common">Methylobacterium dichloromethanicum</name>
    <name type="synonym">Methylobacterium extorquens</name>
    <dbReference type="NCBI Taxonomy" id="408"/>
    <lineage>
        <taxon>Bacteria</taxon>
        <taxon>Pseudomonadati</taxon>
        <taxon>Pseudomonadota</taxon>
        <taxon>Alphaproteobacteria</taxon>
        <taxon>Hyphomicrobiales</taxon>
        <taxon>Methylobacteriaceae</taxon>
        <taxon>Methylorubrum</taxon>
    </lineage>
</organism>
<feature type="compositionally biased region" description="Polar residues" evidence="1">
    <location>
        <begin position="56"/>
        <end position="65"/>
    </location>
</feature>
<gene>
    <name evidence="2" type="ORF">KEC54_19975</name>
</gene>